<reference evidence="2" key="1">
    <citation type="journal article" date="2017" name="Nat. Ecol. Evol.">
        <title>Genome expansion and lineage-specific genetic innovations in the forest pathogenic fungi Armillaria.</title>
        <authorList>
            <person name="Sipos G."/>
            <person name="Prasanna A.N."/>
            <person name="Walter M.C."/>
            <person name="O'Connor E."/>
            <person name="Balint B."/>
            <person name="Krizsan K."/>
            <person name="Kiss B."/>
            <person name="Hess J."/>
            <person name="Varga T."/>
            <person name="Slot J."/>
            <person name="Riley R."/>
            <person name="Boka B."/>
            <person name="Rigling D."/>
            <person name="Barry K."/>
            <person name="Lee J."/>
            <person name="Mihaltcheva S."/>
            <person name="LaButti K."/>
            <person name="Lipzen A."/>
            <person name="Waldron R."/>
            <person name="Moloney N.M."/>
            <person name="Sperisen C."/>
            <person name="Kredics L."/>
            <person name="Vagvoelgyi C."/>
            <person name="Patrignani A."/>
            <person name="Fitzpatrick D."/>
            <person name="Nagy I."/>
            <person name="Doyle S."/>
            <person name="Anderson J.B."/>
            <person name="Grigoriev I.V."/>
            <person name="Gueldener U."/>
            <person name="Muensterkoetter M."/>
            <person name="Nagy L.G."/>
        </authorList>
    </citation>
    <scope>NUCLEOTIDE SEQUENCE [LARGE SCALE GENOMIC DNA]</scope>
    <source>
        <strain evidence="2">Ar21-2</strain>
    </source>
</reference>
<keyword evidence="2" id="KW-1185">Reference proteome</keyword>
<dbReference type="Proteomes" id="UP000217790">
    <property type="component" value="Unassembled WGS sequence"/>
</dbReference>
<gene>
    <name evidence="1" type="ORF">ARMGADRAFT_350633</name>
</gene>
<protein>
    <submittedName>
        <fullName evidence="1">Uncharacterized protein</fullName>
    </submittedName>
</protein>
<proteinExistence type="predicted"/>
<name>A0A2H3D1E3_ARMGA</name>
<dbReference type="Gene3D" id="1.25.40.510">
    <property type="entry name" value="GLE1-like"/>
    <property type="match status" value="1"/>
</dbReference>
<accession>A0A2H3D1E3</accession>
<dbReference type="OrthoDB" id="420884at2759"/>
<evidence type="ECO:0000313" key="1">
    <source>
        <dbReference type="EMBL" id="PBK89065.1"/>
    </source>
</evidence>
<organism evidence="1 2">
    <name type="scientific">Armillaria gallica</name>
    <name type="common">Bulbous honey fungus</name>
    <name type="synonym">Armillaria bulbosa</name>
    <dbReference type="NCBI Taxonomy" id="47427"/>
    <lineage>
        <taxon>Eukaryota</taxon>
        <taxon>Fungi</taxon>
        <taxon>Dikarya</taxon>
        <taxon>Basidiomycota</taxon>
        <taxon>Agaricomycotina</taxon>
        <taxon>Agaricomycetes</taxon>
        <taxon>Agaricomycetidae</taxon>
        <taxon>Agaricales</taxon>
        <taxon>Marasmiineae</taxon>
        <taxon>Physalacriaceae</taxon>
        <taxon>Armillaria</taxon>
    </lineage>
</organism>
<dbReference type="InterPro" id="IPR038506">
    <property type="entry name" value="GLE1-like_sf"/>
</dbReference>
<sequence>MSIHIDGGGRAVLERAVGAELLATGLSVLGSDARDMCGQQFAKALALIHEGITTRISDGKKIGGSTTEGSAARVRVLLEAERIMGS</sequence>
<evidence type="ECO:0000313" key="2">
    <source>
        <dbReference type="Proteomes" id="UP000217790"/>
    </source>
</evidence>
<dbReference type="STRING" id="47427.A0A2H3D1E3"/>
<dbReference type="EMBL" id="KZ293670">
    <property type="protein sequence ID" value="PBK89065.1"/>
    <property type="molecule type" value="Genomic_DNA"/>
</dbReference>
<dbReference type="InParanoid" id="A0A2H3D1E3"/>
<dbReference type="AlphaFoldDB" id="A0A2H3D1E3"/>